<dbReference type="GeneID" id="19272613"/>
<dbReference type="AlphaFoldDB" id="W3X4G8"/>
<evidence type="ECO:0000256" key="1">
    <source>
        <dbReference type="ARBA" id="ARBA00001974"/>
    </source>
</evidence>
<dbReference type="Pfam" id="PF01565">
    <property type="entry name" value="FAD_binding_4"/>
    <property type="match status" value="1"/>
</dbReference>
<evidence type="ECO:0000313" key="7">
    <source>
        <dbReference type="EMBL" id="ETS80071.1"/>
    </source>
</evidence>
<dbReference type="PROSITE" id="PS00862">
    <property type="entry name" value="OX2_COVAL_FAD"/>
    <property type="match status" value="1"/>
</dbReference>
<organism evidence="7 8">
    <name type="scientific">Pestalotiopsis fici (strain W106-1 / CGMCC3.15140)</name>
    <dbReference type="NCBI Taxonomy" id="1229662"/>
    <lineage>
        <taxon>Eukaryota</taxon>
        <taxon>Fungi</taxon>
        <taxon>Dikarya</taxon>
        <taxon>Ascomycota</taxon>
        <taxon>Pezizomycotina</taxon>
        <taxon>Sordariomycetes</taxon>
        <taxon>Xylariomycetidae</taxon>
        <taxon>Amphisphaeriales</taxon>
        <taxon>Sporocadaceae</taxon>
        <taxon>Pestalotiopsis</taxon>
    </lineage>
</organism>
<dbReference type="InterPro" id="IPR016167">
    <property type="entry name" value="FAD-bd_PCMH_sub1"/>
</dbReference>
<dbReference type="InterPro" id="IPR036318">
    <property type="entry name" value="FAD-bd_PCMH-like_sf"/>
</dbReference>
<dbReference type="Gene3D" id="3.30.465.10">
    <property type="match status" value="1"/>
</dbReference>
<dbReference type="InterPro" id="IPR006093">
    <property type="entry name" value="Oxy_OxRdtase_FAD_BS"/>
</dbReference>
<dbReference type="OrthoDB" id="415825at2759"/>
<dbReference type="PROSITE" id="PS51387">
    <property type="entry name" value="FAD_PCMH"/>
    <property type="match status" value="1"/>
</dbReference>
<keyword evidence="3" id="KW-0285">Flavoprotein</keyword>
<dbReference type="OMA" id="FFPHGHA"/>
<dbReference type="PANTHER" id="PTHR42973">
    <property type="entry name" value="BINDING OXIDOREDUCTASE, PUTATIVE (AFU_ORTHOLOGUE AFUA_1G17690)-RELATED"/>
    <property type="match status" value="1"/>
</dbReference>
<dbReference type="GO" id="GO:0016491">
    <property type="term" value="F:oxidoreductase activity"/>
    <property type="evidence" value="ECO:0007669"/>
    <property type="project" value="UniProtKB-KW"/>
</dbReference>
<evidence type="ECO:0000256" key="3">
    <source>
        <dbReference type="ARBA" id="ARBA00022630"/>
    </source>
</evidence>
<dbReference type="GO" id="GO:0071949">
    <property type="term" value="F:FAD binding"/>
    <property type="evidence" value="ECO:0007669"/>
    <property type="project" value="InterPro"/>
</dbReference>
<dbReference type="Gene3D" id="3.40.462.20">
    <property type="match status" value="1"/>
</dbReference>
<keyword evidence="4" id="KW-0274">FAD</keyword>
<comment type="cofactor">
    <cofactor evidence="1">
        <name>FAD</name>
        <dbReference type="ChEBI" id="CHEBI:57692"/>
    </cofactor>
</comment>
<keyword evidence="8" id="KW-1185">Reference proteome</keyword>
<dbReference type="RefSeq" id="XP_007834372.1">
    <property type="nucleotide sequence ID" value="XM_007836181.1"/>
</dbReference>
<evidence type="ECO:0000256" key="5">
    <source>
        <dbReference type="ARBA" id="ARBA00023002"/>
    </source>
</evidence>
<sequence>MDPTIVLRRGTTPYNNNLKLYFNQEQNDRFPAEIHVAKWADDVTGALKRAQELKVQVGVRSGGHLPSKPSLVHDGILIDVASVNRDLAYDAQTHEVSFGPGVRVHEACKALDRVGRFFPFGHAPDVALGGFCLAGGQGFFMRGWGATITEWIVKMEIVVSDGRILEASRTQNPDLFWAARGGGQAFFGVVTRFWSRTIPKRNLFGRSFTFEVRDRFQDLLEFAFDRNDATPRCFTETAVCTLYPQLFDDQSQDENIPANSPLLLSIHLSAYADRLIEAETLLTAWNQLPDNIKGCLIEARPTSQLSWDEFFELQHRMNPKSPDQKWGINSILSDPKVSRQELVESIKPAMCNLPTRSSYGCIYMADTITPDESDAVFSLPQQYYISTFSGWKDPARKAEILKVMEASYKKAELVSCGMYVADFDQTSSCVQSRDIKVWTDSARARFSQIRAKWDSQKLFAGSHALISEN</sequence>
<dbReference type="PANTHER" id="PTHR42973:SF39">
    <property type="entry name" value="FAD-BINDING PCMH-TYPE DOMAIN-CONTAINING PROTEIN"/>
    <property type="match status" value="1"/>
</dbReference>
<accession>W3X4G8</accession>
<dbReference type="HOGENOM" id="CLU_018354_9_0_1"/>
<dbReference type="SUPFAM" id="SSF56176">
    <property type="entry name" value="FAD-binding/transporter-associated domain-like"/>
    <property type="match status" value="1"/>
</dbReference>
<dbReference type="InterPro" id="IPR050416">
    <property type="entry name" value="FAD-linked_Oxidoreductase"/>
</dbReference>
<keyword evidence="5" id="KW-0560">Oxidoreductase</keyword>
<dbReference type="Proteomes" id="UP000030651">
    <property type="component" value="Unassembled WGS sequence"/>
</dbReference>
<dbReference type="STRING" id="1229662.W3X4G8"/>
<evidence type="ECO:0000259" key="6">
    <source>
        <dbReference type="PROSITE" id="PS51387"/>
    </source>
</evidence>
<evidence type="ECO:0000256" key="2">
    <source>
        <dbReference type="ARBA" id="ARBA00005466"/>
    </source>
</evidence>
<dbReference type="Gene3D" id="3.30.43.10">
    <property type="entry name" value="Uridine Diphospho-n-acetylenolpyruvylglucosamine Reductase, domain 2"/>
    <property type="match status" value="1"/>
</dbReference>
<evidence type="ECO:0000313" key="8">
    <source>
        <dbReference type="Proteomes" id="UP000030651"/>
    </source>
</evidence>
<dbReference type="EMBL" id="KI912113">
    <property type="protein sequence ID" value="ETS80071.1"/>
    <property type="molecule type" value="Genomic_DNA"/>
</dbReference>
<protein>
    <recommendedName>
        <fullName evidence="6">FAD-binding PCMH-type domain-containing protein</fullName>
    </recommendedName>
</protein>
<dbReference type="InterPro" id="IPR016166">
    <property type="entry name" value="FAD-bd_PCMH"/>
</dbReference>
<dbReference type="InterPro" id="IPR006094">
    <property type="entry name" value="Oxid_FAD_bind_N"/>
</dbReference>
<proteinExistence type="inferred from homology"/>
<dbReference type="InterPro" id="IPR016169">
    <property type="entry name" value="FAD-bd_PCMH_sub2"/>
</dbReference>
<dbReference type="InParanoid" id="W3X4G8"/>
<feature type="domain" description="FAD-binding PCMH-type" evidence="6">
    <location>
        <begin position="27"/>
        <end position="200"/>
    </location>
</feature>
<name>W3X4G8_PESFW</name>
<comment type="similarity">
    <text evidence="2">Belongs to the oxygen-dependent FAD-linked oxidoreductase family.</text>
</comment>
<gene>
    <name evidence="7" type="ORF">PFICI_07600</name>
</gene>
<dbReference type="eggNOG" id="KOG4730">
    <property type="taxonomic scope" value="Eukaryota"/>
</dbReference>
<evidence type="ECO:0000256" key="4">
    <source>
        <dbReference type="ARBA" id="ARBA00022827"/>
    </source>
</evidence>
<reference evidence="8" key="1">
    <citation type="journal article" date="2015" name="BMC Genomics">
        <title>Genomic and transcriptomic analysis of the endophytic fungus Pestalotiopsis fici reveals its lifestyle and high potential for synthesis of natural products.</title>
        <authorList>
            <person name="Wang X."/>
            <person name="Zhang X."/>
            <person name="Liu L."/>
            <person name="Xiang M."/>
            <person name="Wang W."/>
            <person name="Sun X."/>
            <person name="Che Y."/>
            <person name="Guo L."/>
            <person name="Liu G."/>
            <person name="Guo L."/>
            <person name="Wang C."/>
            <person name="Yin W.B."/>
            <person name="Stadler M."/>
            <person name="Zhang X."/>
            <person name="Liu X."/>
        </authorList>
    </citation>
    <scope>NUCLEOTIDE SEQUENCE [LARGE SCALE GENOMIC DNA]</scope>
    <source>
        <strain evidence="8">W106-1 / CGMCC3.15140</strain>
    </source>
</reference>
<dbReference type="KEGG" id="pfy:PFICI_07600"/>